<evidence type="ECO:0000313" key="2">
    <source>
        <dbReference type="EMBL" id="GLQ30437.1"/>
    </source>
</evidence>
<accession>A0AA37S976</accession>
<proteinExistence type="predicted"/>
<dbReference type="AlphaFoldDB" id="A0AA37S976"/>
<dbReference type="RefSeq" id="WP_284379298.1">
    <property type="nucleotide sequence ID" value="NZ_BSNM01000003.1"/>
</dbReference>
<feature type="signal peptide" evidence="1">
    <location>
        <begin position="1"/>
        <end position="28"/>
    </location>
</feature>
<reference evidence="2" key="1">
    <citation type="journal article" date="2014" name="Int. J. Syst. Evol. Microbiol.">
        <title>Complete genome sequence of Corynebacterium casei LMG S-19264T (=DSM 44701T), isolated from a smear-ripened cheese.</title>
        <authorList>
            <consortium name="US DOE Joint Genome Institute (JGI-PGF)"/>
            <person name="Walter F."/>
            <person name="Albersmeier A."/>
            <person name="Kalinowski J."/>
            <person name="Ruckert C."/>
        </authorList>
    </citation>
    <scope>NUCLEOTIDE SEQUENCE</scope>
    <source>
        <strain evidence="2">NBRC 110071</strain>
    </source>
</reference>
<dbReference type="Proteomes" id="UP001161389">
    <property type="component" value="Unassembled WGS sequence"/>
</dbReference>
<keyword evidence="1" id="KW-0732">Signal</keyword>
<comment type="caution">
    <text evidence="2">The sequence shown here is derived from an EMBL/GenBank/DDBJ whole genome shotgun (WGS) entry which is preliminary data.</text>
</comment>
<protein>
    <submittedName>
        <fullName evidence="2">Uncharacterized protein</fullName>
    </submittedName>
</protein>
<reference evidence="2" key="2">
    <citation type="submission" date="2023-01" db="EMBL/GenBank/DDBJ databases">
        <title>Draft genome sequence of Litoribrevibacter albus strain NBRC 110071.</title>
        <authorList>
            <person name="Sun Q."/>
            <person name="Mori K."/>
        </authorList>
    </citation>
    <scope>NUCLEOTIDE SEQUENCE</scope>
    <source>
        <strain evidence="2">NBRC 110071</strain>
    </source>
</reference>
<evidence type="ECO:0000313" key="3">
    <source>
        <dbReference type="Proteomes" id="UP001161389"/>
    </source>
</evidence>
<name>A0AA37S976_9GAMM</name>
<keyword evidence="3" id="KW-1185">Reference proteome</keyword>
<gene>
    <name evidence="2" type="ORF">GCM10007876_09150</name>
</gene>
<organism evidence="2 3">
    <name type="scientific">Litoribrevibacter albus</name>
    <dbReference type="NCBI Taxonomy" id="1473156"/>
    <lineage>
        <taxon>Bacteria</taxon>
        <taxon>Pseudomonadati</taxon>
        <taxon>Pseudomonadota</taxon>
        <taxon>Gammaproteobacteria</taxon>
        <taxon>Oceanospirillales</taxon>
        <taxon>Oceanospirillaceae</taxon>
        <taxon>Litoribrevibacter</taxon>
    </lineage>
</organism>
<dbReference type="EMBL" id="BSNM01000003">
    <property type="protein sequence ID" value="GLQ30437.1"/>
    <property type="molecule type" value="Genomic_DNA"/>
</dbReference>
<evidence type="ECO:0000256" key="1">
    <source>
        <dbReference type="SAM" id="SignalP"/>
    </source>
</evidence>
<feature type="chain" id="PRO_5041291962" evidence="1">
    <location>
        <begin position="29"/>
        <end position="339"/>
    </location>
</feature>
<sequence length="339" mass="37247">MSYLTLIQRRLIQLLCLLIISLPMSALAGKPTDENGIYLGNGFPSGPHFNLIIHGKKLSFNCPDPQFYYLVVEDNNGDGDAGAMVKSCDDGDVCALTNEQYYGNVIFLPRDGRNVQIQFESGRKGPKSNPDATTLEVTDWCTKPFDSDAANVRLPKDPDGYAVYARVTGKPTEGSFSIFGRSFTLVETEDDNGNISDLLFLGVVTETGVFVGVELEPVTATGGKGKNKATEITSIFEFTGQVCYTSETDPACDEGGCFSQTYCCPPDGSEACQIVPEGEDPALFCPTLGDGTWEATEFFCHEYEDDWIFNIADFVNVLFDVKNDDTYNIQIRFYPLPLQ</sequence>